<name>A0A8H7DMQ9_PLEOS</name>
<dbReference type="RefSeq" id="XP_036626306.1">
    <property type="nucleotide sequence ID" value="XM_036771685.1"/>
</dbReference>
<dbReference type="Pfam" id="PF00732">
    <property type="entry name" value="GMC_oxred_N"/>
    <property type="match status" value="1"/>
</dbReference>
<dbReference type="InterPro" id="IPR036188">
    <property type="entry name" value="FAD/NAD-bd_sf"/>
</dbReference>
<dbReference type="Proteomes" id="UP000623687">
    <property type="component" value="Unassembled WGS sequence"/>
</dbReference>
<evidence type="ECO:0000256" key="3">
    <source>
        <dbReference type="ARBA" id="ARBA00022630"/>
    </source>
</evidence>
<comment type="similarity">
    <text evidence="2 10">Belongs to the GMC oxidoreductase family.</text>
</comment>
<keyword evidence="3 10" id="KW-0285">Flavoprotein</keyword>
<evidence type="ECO:0000256" key="4">
    <source>
        <dbReference type="ARBA" id="ARBA00022729"/>
    </source>
</evidence>
<evidence type="ECO:0000259" key="11">
    <source>
        <dbReference type="PROSITE" id="PS00623"/>
    </source>
</evidence>
<comment type="cofactor">
    <cofactor evidence="1 9">
        <name>FAD</name>
        <dbReference type="ChEBI" id="CHEBI:57692"/>
    </cofactor>
</comment>
<proteinExistence type="inferred from homology"/>
<evidence type="ECO:0000256" key="8">
    <source>
        <dbReference type="PIRSR" id="PIRSR000137-1"/>
    </source>
</evidence>
<organism evidence="13 14">
    <name type="scientific">Pleurotus ostreatus</name>
    <name type="common">Oyster mushroom</name>
    <name type="synonym">White-rot fungus</name>
    <dbReference type="NCBI Taxonomy" id="5322"/>
    <lineage>
        <taxon>Eukaryota</taxon>
        <taxon>Fungi</taxon>
        <taxon>Dikarya</taxon>
        <taxon>Basidiomycota</taxon>
        <taxon>Agaricomycotina</taxon>
        <taxon>Agaricomycetes</taxon>
        <taxon>Agaricomycetidae</taxon>
        <taxon>Agaricales</taxon>
        <taxon>Pleurotineae</taxon>
        <taxon>Pleurotaceae</taxon>
        <taxon>Pleurotus</taxon>
    </lineage>
</organism>
<dbReference type="PANTHER" id="PTHR11552:SF201">
    <property type="entry name" value="GLUCOSE-METHANOL-CHOLINE OXIDOREDUCTASE N-TERMINAL DOMAIN-CONTAINING PROTEIN"/>
    <property type="match status" value="1"/>
</dbReference>
<accession>A0A8H7DMQ9</accession>
<dbReference type="SUPFAM" id="SSF54373">
    <property type="entry name" value="FAD-linked reductases, C-terminal domain"/>
    <property type="match status" value="1"/>
</dbReference>
<evidence type="ECO:0000313" key="13">
    <source>
        <dbReference type="EMBL" id="KAF7419452.1"/>
    </source>
</evidence>
<dbReference type="GO" id="GO:0050660">
    <property type="term" value="F:flavin adenine dinucleotide binding"/>
    <property type="evidence" value="ECO:0007669"/>
    <property type="project" value="InterPro"/>
</dbReference>
<evidence type="ECO:0000256" key="1">
    <source>
        <dbReference type="ARBA" id="ARBA00001974"/>
    </source>
</evidence>
<dbReference type="PIRSF" id="PIRSF000137">
    <property type="entry name" value="Alcohol_oxidase"/>
    <property type="match status" value="1"/>
</dbReference>
<reference evidence="13" key="1">
    <citation type="submission" date="2019-07" db="EMBL/GenBank/DDBJ databases">
        <authorList>
            <person name="Palmer J.M."/>
        </authorList>
    </citation>
    <scope>NUCLEOTIDE SEQUENCE</scope>
    <source>
        <strain evidence="13">PC9</strain>
    </source>
</reference>
<dbReference type="PANTHER" id="PTHR11552">
    <property type="entry name" value="GLUCOSE-METHANOL-CHOLINE GMC OXIDOREDUCTASE"/>
    <property type="match status" value="1"/>
</dbReference>
<protein>
    <recommendedName>
        <fullName evidence="11 12">Glucose-methanol-choline oxidoreductase N-terminal domain-containing protein</fullName>
    </recommendedName>
</protein>
<dbReference type="GO" id="GO:0016614">
    <property type="term" value="F:oxidoreductase activity, acting on CH-OH group of donors"/>
    <property type="evidence" value="ECO:0007669"/>
    <property type="project" value="InterPro"/>
</dbReference>
<keyword evidence="7" id="KW-0325">Glycoprotein</keyword>
<feature type="domain" description="Glucose-methanol-choline oxidoreductase N-terminal" evidence="11">
    <location>
        <begin position="92"/>
        <end position="115"/>
    </location>
</feature>
<keyword evidence="6" id="KW-0560">Oxidoreductase</keyword>
<dbReference type="Pfam" id="PF05199">
    <property type="entry name" value="GMC_oxred_C"/>
    <property type="match status" value="1"/>
</dbReference>
<dbReference type="InterPro" id="IPR012132">
    <property type="entry name" value="GMC_OxRdtase"/>
</dbReference>
<evidence type="ECO:0000256" key="6">
    <source>
        <dbReference type="ARBA" id="ARBA00023002"/>
    </source>
</evidence>
<comment type="caution">
    <text evidence="13">The sequence shown here is derived from an EMBL/GenBank/DDBJ whole genome shotgun (WGS) entry which is preliminary data.</text>
</comment>
<evidence type="ECO:0000256" key="7">
    <source>
        <dbReference type="ARBA" id="ARBA00023180"/>
    </source>
</evidence>
<feature type="domain" description="Glucose-methanol-choline oxidoreductase N-terminal" evidence="12">
    <location>
        <begin position="287"/>
        <end position="301"/>
    </location>
</feature>
<dbReference type="EMBL" id="JACETU010000010">
    <property type="protein sequence ID" value="KAF7419452.1"/>
    <property type="molecule type" value="Genomic_DNA"/>
</dbReference>
<evidence type="ECO:0000256" key="2">
    <source>
        <dbReference type="ARBA" id="ARBA00010790"/>
    </source>
</evidence>
<keyword evidence="14" id="KW-1185">Reference proteome</keyword>
<dbReference type="InterPro" id="IPR007867">
    <property type="entry name" value="GMC_OxRtase_C"/>
</dbReference>
<evidence type="ECO:0000256" key="10">
    <source>
        <dbReference type="RuleBase" id="RU003968"/>
    </source>
</evidence>
<evidence type="ECO:0000313" key="14">
    <source>
        <dbReference type="Proteomes" id="UP000623687"/>
    </source>
</evidence>
<gene>
    <name evidence="13" type="ORF">PC9H_002042</name>
</gene>
<dbReference type="PROSITE" id="PS00624">
    <property type="entry name" value="GMC_OXRED_2"/>
    <property type="match status" value="1"/>
</dbReference>
<dbReference type="Gene3D" id="3.30.560.10">
    <property type="entry name" value="Glucose Oxidase, domain 3"/>
    <property type="match status" value="1"/>
</dbReference>
<dbReference type="InterPro" id="IPR000172">
    <property type="entry name" value="GMC_OxRdtase_N"/>
</dbReference>
<evidence type="ECO:0000256" key="9">
    <source>
        <dbReference type="PIRSR" id="PIRSR000137-2"/>
    </source>
</evidence>
<dbReference type="AlphaFoldDB" id="A0A8H7DMQ9"/>
<dbReference type="SUPFAM" id="SSF51905">
    <property type="entry name" value="FAD/NAD(P)-binding domain"/>
    <property type="match status" value="1"/>
</dbReference>
<feature type="binding site" evidence="9">
    <location>
        <position position="247"/>
    </location>
    <ligand>
        <name>FAD</name>
        <dbReference type="ChEBI" id="CHEBI:57692"/>
    </ligand>
</feature>
<dbReference type="GeneID" id="59371883"/>
<feature type="active site" description="Proton acceptor" evidence="8">
    <location>
        <position position="588"/>
    </location>
</feature>
<dbReference type="Gene3D" id="3.50.50.60">
    <property type="entry name" value="FAD/NAD(P)-binding domain"/>
    <property type="match status" value="1"/>
</dbReference>
<evidence type="ECO:0000256" key="5">
    <source>
        <dbReference type="ARBA" id="ARBA00022827"/>
    </source>
</evidence>
<keyword evidence="4" id="KW-0732">Signal</keyword>
<feature type="active site" description="Proton donor" evidence="8">
    <location>
        <position position="545"/>
    </location>
</feature>
<sequence length="608" mass="65930">MPLVSLQDVANKNFDYIIAGGGTAGLVVAARLSEDPKVNVLVLEAGPANLNDDLIRIPAQIAQQFGKPSYDWNLTTTVQENSDSTQFGWHIGKGLGGSSAINFMCWIKPPAEDIDDLEKLGNSGWNWNTYDKYIKKAENFIHLPKEFLAARGLSLDKWKTNSFGGPLNNGHQRTVLDVELKAVKIMEALGNLGIGAAENPMGGDPKGFFFVPSSVDPTTNYRSYSATAYYVPNENRANLSVLVNANVNKIVSDDKFADGFLATGVEFSVDGSTYVAHATKEVIVSSGSTKSPQILELSGIGRKDVLEAIKVPVKVELSGVGENLQEHLHSAISYEILDDVPAETFDLLRDPATAAKHLALHPKGTGIFNMGITAFSFNPLEALTDKHQEIKDSVKAEIERDIKAGSLSPGLIEQYKIQLARLDTGSPGYETIFVPGFQSFPNPPTLGKRYLTLVAATNHNFSRGSIHAVSNDPNVSPAINPRYFSRESDLRVLVEMVKFNRKLANTAPLTEVFGTSPKEVNPGPNVQTDEEIASWIKKVVSSTFHPAGTCSMLPKELDGVVDPTLKIYGTKNVRVVDLSIMPVHFGTHAQSTVYAIAEQAADIIKGGH</sequence>
<keyword evidence="5 9" id="KW-0274">FAD</keyword>
<evidence type="ECO:0000259" key="12">
    <source>
        <dbReference type="PROSITE" id="PS00624"/>
    </source>
</evidence>
<dbReference type="VEuPathDB" id="FungiDB:PC9H_002042"/>
<dbReference type="PROSITE" id="PS00623">
    <property type="entry name" value="GMC_OXRED_1"/>
    <property type="match status" value="1"/>
</dbReference>
<dbReference type="OrthoDB" id="269227at2759"/>